<dbReference type="InterPro" id="IPR000597">
    <property type="entry name" value="Ribosomal_uL3"/>
</dbReference>
<dbReference type="Gene3D" id="2.40.30.10">
    <property type="entry name" value="Translation factors"/>
    <property type="match status" value="1"/>
</dbReference>
<dbReference type="OMA" id="GKNIPCT"/>
<evidence type="ECO:0000256" key="3">
    <source>
        <dbReference type="ARBA" id="ARBA00023274"/>
    </source>
</evidence>
<dbReference type="HAMAP" id="MF_01325_B">
    <property type="entry name" value="Ribosomal_uL3_B"/>
    <property type="match status" value="1"/>
</dbReference>
<dbReference type="eggNOG" id="KOG3141">
    <property type="taxonomic scope" value="Eukaryota"/>
</dbReference>
<dbReference type="InterPro" id="IPR019927">
    <property type="entry name" value="Ribosomal_uL3_bac/org-type"/>
</dbReference>
<dbReference type="PANTHER" id="PTHR11229:SF8">
    <property type="entry name" value="LARGE RIBOSOMAL SUBUNIT PROTEIN UL3M"/>
    <property type="match status" value="1"/>
</dbReference>
<dbReference type="EMBL" id="HE576752">
    <property type="protein sequence ID" value="CCC67304.1"/>
    <property type="molecule type" value="Genomic_DNA"/>
</dbReference>
<reference evidence="5 6" key="1">
    <citation type="journal article" date="2011" name="Proc. Natl. Acad. Sci. U.S.A.">
        <title>Evolutionary erosion of yeast sex chromosomes by mating-type switching accidents.</title>
        <authorList>
            <person name="Gordon J.L."/>
            <person name="Armisen D."/>
            <person name="Proux-Wera E."/>
            <person name="Oheigeartaigh S.S."/>
            <person name="Byrne K.P."/>
            <person name="Wolfe K.H."/>
        </authorList>
    </citation>
    <scope>NUCLEOTIDE SEQUENCE [LARGE SCALE GENOMIC DNA]</scope>
    <source>
        <strain evidence="6">ATCC 76901 / BCRC 22586 / CBS 4309 / NBRC 1992 / NRRL Y-12630</strain>
    </source>
</reference>
<dbReference type="AlphaFoldDB" id="G0V756"/>
<dbReference type="STRING" id="1064592.G0V756"/>
<dbReference type="PANTHER" id="PTHR11229">
    <property type="entry name" value="50S RIBOSOMAL PROTEIN L3"/>
    <property type="match status" value="1"/>
</dbReference>
<dbReference type="InParanoid" id="G0V756"/>
<dbReference type="SUPFAM" id="SSF50447">
    <property type="entry name" value="Translation proteins"/>
    <property type="match status" value="1"/>
</dbReference>
<protein>
    <recommendedName>
        <fullName evidence="4">Large ribosomal subunit protein uL3m</fullName>
    </recommendedName>
</protein>
<dbReference type="FunCoup" id="G0V756">
    <property type="interactions" value="939"/>
</dbReference>
<organism evidence="5 6">
    <name type="scientific">Naumovozyma castellii</name>
    <name type="common">Yeast</name>
    <name type="synonym">Saccharomyces castellii</name>
    <dbReference type="NCBI Taxonomy" id="27288"/>
    <lineage>
        <taxon>Eukaryota</taxon>
        <taxon>Fungi</taxon>
        <taxon>Dikarya</taxon>
        <taxon>Ascomycota</taxon>
        <taxon>Saccharomycotina</taxon>
        <taxon>Saccharomycetes</taxon>
        <taxon>Saccharomycetales</taxon>
        <taxon>Saccharomycetaceae</taxon>
        <taxon>Naumovozyma</taxon>
    </lineage>
</organism>
<dbReference type="Gene3D" id="3.30.160.810">
    <property type="match status" value="1"/>
</dbReference>
<dbReference type="InterPro" id="IPR009000">
    <property type="entry name" value="Transl_B-barrel_sf"/>
</dbReference>
<dbReference type="NCBIfam" id="TIGR03625">
    <property type="entry name" value="L3_bact"/>
    <property type="match status" value="1"/>
</dbReference>
<comment type="similarity">
    <text evidence="1">Belongs to the universal ribosomal protein uL3 family.</text>
</comment>
<proteinExistence type="inferred from homology"/>
<evidence type="ECO:0000313" key="6">
    <source>
        <dbReference type="Proteomes" id="UP000001640"/>
    </source>
</evidence>
<dbReference type="Proteomes" id="UP000001640">
    <property type="component" value="Chromosome 1"/>
</dbReference>
<dbReference type="FunFam" id="2.40.30.10:FF:000004">
    <property type="entry name" value="50S ribosomal protein L3"/>
    <property type="match status" value="1"/>
</dbReference>
<dbReference type="GeneID" id="96900783"/>
<dbReference type="KEGG" id="ncs:NCAS_0A07460"/>
<dbReference type="FunFam" id="3.30.160.810:FF:000001">
    <property type="entry name" value="50S ribosomal protein L3"/>
    <property type="match status" value="1"/>
</dbReference>
<dbReference type="GO" id="GO:0003735">
    <property type="term" value="F:structural constituent of ribosome"/>
    <property type="evidence" value="ECO:0007669"/>
    <property type="project" value="EnsemblFungi"/>
</dbReference>
<evidence type="ECO:0000313" key="5">
    <source>
        <dbReference type="EMBL" id="CCC67304.1"/>
    </source>
</evidence>
<dbReference type="OrthoDB" id="274683at2759"/>
<gene>
    <name evidence="5" type="primary">NCAS0A07460</name>
    <name evidence="5" type="ordered locus">NCAS_0A07460</name>
</gene>
<evidence type="ECO:0000256" key="2">
    <source>
        <dbReference type="ARBA" id="ARBA00022980"/>
    </source>
</evidence>
<evidence type="ECO:0000256" key="1">
    <source>
        <dbReference type="ARBA" id="ARBA00006540"/>
    </source>
</evidence>
<dbReference type="RefSeq" id="XP_003673685.1">
    <property type="nucleotide sequence ID" value="XM_003673637.1"/>
</dbReference>
<dbReference type="HOGENOM" id="CLU_044142_4_1_1"/>
<keyword evidence="6" id="KW-1185">Reference proteome</keyword>
<dbReference type="GO" id="GO:0006412">
    <property type="term" value="P:translation"/>
    <property type="evidence" value="ECO:0007669"/>
    <property type="project" value="InterPro"/>
</dbReference>
<keyword evidence="3" id="KW-0687">Ribonucleoprotein</keyword>
<evidence type="ECO:0000256" key="4">
    <source>
        <dbReference type="ARBA" id="ARBA00035209"/>
    </source>
</evidence>
<dbReference type="GO" id="GO:0005762">
    <property type="term" value="C:mitochondrial large ribosomal subunit"/>
    <property type="evidence" value="ECO:0007669"/>
    <property type="project" value="EnsemblFungi"/>
</dbReference>
<name>G0V756_NAUCA</name>
<sequence length="269" mass="29925">MLNNMPIFKSMLHRSFMRPLTTKAVLIAPSVRNTTKLEQPIINHSPEQAASRKWLPKRCGIITEKKGMVPYFDPETGRRIGATILQVNNVEVLMHKTAETDGYYACQVGYGAKDYKKVTRQMLGHFASKYVNPKLKVSEFRVKAPEGLLPLGTVLKPSFFKEGQYIDIKSTSKGKGFAGVMKKYHFKGLRASHGTSIMHRHGGSYGQNQDPGRVLPGRKMPGRMGGEQVTIQNAQIIKVDDTNGVIWVKGPVSGPKGTFVKIQDAIKKQ</sequence>
<reference key="2">
    <citation type="submission" date="2011-08" db="EMBL/GenBank/DDBJ databases">
        <title>Genome sequence of Naumovozyma castellii.</title>
        <authorList>
            <person name="Gordon J.L."/>
            <person name="Armisen D."/>
            <person name="Proux-Wera E."/>
            <person name="OhEigeartaigh S.S."/>
            <person name="Byrne K.P."/>
            <person name="Wolfe K.H."/>
        </authorList>
    </citation>
    <scope>NUCLEOTIDE SEQUENCE</scope>
    <source>
        <strain>Type strain:CBS 4309</strain>
    </source>
</reference>
<dbReference type="Pfam" id="PF00297">
    <property type="entry name" value="Ribosomal_L3"/>
    <property type="match status" value="1"/>
</dbReference>
<keyword evidence="2" id="KW-0689">Ribosomal protein</keyword>
<accession>G0V756</accession>